<gene>
    <name evidence="1" type="ORF">ACFO6S_11540</name>
</gene>
<dbReference type="Proteomes" id="UP001595914">
    <property type="component" value="Unassembled WGS sequence"/>
</dbReference>
<accession>A0ABV9FST6</accession>
<sequence length="309" mass="34153">MTVTETATARDDVVPGGPLVLAQDEWTARRDAHRERVDALVGPHVARQARGEKHPVLDFLFTYYSLRPSQLRRWHPGFGVRLEGDAARDYWEFSGYRRAGGEGPPAAEVNPAVLGQRRSMLEFTARLLESTAARPAQLGCFGLHEWAMVYRGGDEAVRHSGTPLRLGASGTDAVVESMNLRCTHFDAFRFFTDDAAPRNEIALRREDQADREQPGCLHAGMDLYKWAGKLLPLVDSDLLVRCFELAGAARELDMRASPYDLGALGYEPVPIESAAGRAEYVRAQSALAERAAPLRAELLGRCRALLDLP</sequence>
<keyword evidence="2" id="KW-1185">Reference proteome</keyword>
<organism evidence="1 2">
    <name type="scientific">Rhodococcus kronopolitis</name>
    <dbReference type="NCBI Taxonomy" id="1460226"/>
    <lineage>
        <taxon>Bacteria</taxon>
        <taxon>Bacillati</taxon>
        <taxon>Actinomycetota</taxon>
        <taxon>Actinomycetes</taxon>
        <taxon>Mycobacteriales</taxon>
        <taxon>Nocardiaceae</taxon>
        <taxon>Rhodococcus</taxon>
    </lineage>
</organism>
<proteinExistence type="predicted"/>
<evidence type="ECO:0000313" key="2">
    <source>
        <dbReference type="Proteomes" id="UP001595914"/>
    </source>
</evidence>
<dbReference type="EMBL" id="JBHSFO010000005">
    <property type="protein sequence ID" value="MFC4604318.1"/>
    <property type="molecule type" value="Genomic_DNA"/>
</dbReference>
<evidence type="ECO:0000313" key="1">
    <source>
        <dbReference type="EMBL" id="MFC4604318.1"/>
    </source>
</evidence>
<name>A0ABV9FST6_9NOCA</name>
<protein>
    <submittedName>
        <fullName evidence="1">3-methyladenine DNA glycosylase</fullName>
    </submittedName>
</protein>
<reference evidence="2" key="1">
    <citation type="journal article" date="2019" name="Int. J. Syst. Evol. Microbiol.">
        <title>The Global Catalogue of Microorganisms (GCM) 10K type strain sequencing project: providing services to taxonomists for standard genome sequencing and annotation.</title>
        <authorList>
            <consortium name="The Broad Institute Genomics Platform"/>
            <consortium name="The Broad Institute Genome Sequencing Center for Infectious Disease"/>
            <person name="Wu L."/>
            <person name="Ma J."/>
        </authorList>
    </citation>
    <scope>NUCLEOTIDE SEQUENCE [LARGE SCALE GENOMIC DNA]</scope>
    <source>
        <strain evidence="2">CCUG 54520</strain>
    </source>
</reference>
<comment type="caution">
    <text evidence="1">The sequence shown here is derived from an EMBL/GenBank/DDBJ whole genome shotgun (WGS) entry which is preliminary data.</text>
</comment>